<gene>
    <name evidence="2" type="ORF">H6A20_11460</name>
</gene>
<dbReference type="SUPFAM" id="SSF109604">
    <property type="entry name" value="HD-domain/PDEase-like"/>
    <property type="match status" value="1"/>
</dbReference>
<reference evidence="2" key="1">
    <citation type="submission" date="2020-08" db="EMBL/GenBank/DDBJ databases">
        <authorList>
            <person name="Cejkova D."/>
            <person name="Kubasova T."/>
            <person name="Jahodarova E."/>
            <person name="Rychlik I."/>
        </authorList>
    </citation>
    <scope>NUCLEOTIDE SEQUENCE</scope>
    <source>
        <strain evidence="2">An582</strain>
    </source>
</reference>
<name>A0A938XD49_9CLOT</name>
<evidence type="ECO:0000313" key="2">
    <source>
        <dbReference type="EMBL" id="MBM6949261.1"/>
    </source>
</evidence>
<dbReference type="Proteomes" id="UP000705508">
    <property type="component" value="Unassembled WGS sequence"/>
</dbReference>
<dbReference type="EMBL" id="JACJKS010000021">
    <property type="protein sequence ID" value="MBM6949261.1"/>
    <property type="molecule type" value="Genomic_DNA"/>
</dbReference>
<dbReference type="SMART" id="SM00471">
    <property type="entry name" value="HDc"/>
    <property type="match status" value="1"/>
</dbReference>
<dbReference type="NCBIfam" id="TIGR00277">
    <property type="entry name" value="HDIG"/>
    <property type="match status" value="1"/>
</dbReference>
<organism evidence="2 3">
    <name type="scientific">Mordavella massiliensis</name>
    <dbReference type="NCBI Taxonomy" id="1871024"/>
    <lineage>
        <taxon>Bacteria</taxon>
        <taxon>Bacillati</taxon>
        <taxon>Bacillota</taxon>
        <taxon>Clostridia</taxon>
        <taxon>Eubacteriales</taxon>
        <taxon>Clostridiaceae</taxon>
        <taxon>Mordavella</taxon>
    </lineage>
</organism>
<dbReference type="InterPro" id="IPR006674">
    <property type="entry name" value="HD_domain"/>
</dbReference>
<dbReference type="InterPro" id="IPR006675">
    <property type="entry name" value="HDIG_dom"/>
</dbReference>
<proteinExistence type="predicted"/>
<evidence type="ECO:0000259" key="1">
    <source>
        <dbReference type="PROSITE" id="PS51831"/>
    </source>
</evidence>
<dbReference type="Pfam" id="PF01966">
    <property type="entry name" value="HD"/>
    <property type="match status" value="1"/>
</dbReference>
<protein>
    <submittedName>
        <fullName evidence="2">HD domain-containing protein</fullName>
    </submittedName>
</protein>
<evidence type="ECO:0000313" key="3">
    <source>
        <dbReference type="Proteomes" id="UP000705508"/>
    </source>
</evidence>
<feature type="domain" description="HD" evidence="1">
    <location>
        <begin position="34"/>
        <end position="153"/>
    </location>
</feature>
<comment type="caution">
    <text evidence="2">The sequence shown here is derived from an EMBL/GenBank/DDBJ whole genome shotgun (WGS) entry which is preliminary data.</text>
</comment>
<dbReference type="AlphaFoldDB" id="A0A938XD49"/>
<dbReference type="CDD" id="cd00077">
    <property type="entry name" value="HDc"/>
    <property type="match status" value="1"/>
</dbReference>
<dbReference type="InterPro" id="IPR003607">
    <property type="entry name" value="HD/PDEase_dom"/>
</dbReference>
<accession>A0A938XD49</accession>
<reference evidence="2" key="2">
    <citation type="journal article" date="2021" name="Sci. Rep.">
        <title>The distribution of antibiotic resistance genes in chicken gut microbiota commensals.</title>
        <authorList>
            <person name="Juricova H."/>
            <person name="Matiasovicova J."/>
            <person name="Kubasova T."/>
            <person name="Cejkova D."/>
            <person name="Rychlik I."/>
        </authorList>
    </citation>
    <scope>NUCLEOTIDE SEQUENCE</scope>
    <source>
        <strain evidence="2">An582</strain>
    </source>
</reference>
<dbReference type="RefSeq" id="WP_204907261.1">
    <property type="nucleotide sequence ID" value="NZ_JACJKS010000021.1"/>
</dbReference>
<dbReference type="PROSITE" id="PS51831">
    <property type="entry name" value="HD"/>
    <property type="match status" value="1"/>
</dbReference>
<sequence length="267" mass="30408">MDANRTDIDYGRAREVFERYLDGYDRTDGKVKLKITHTYGVVACSMQLAARMRLSGEDAQLARVIALLHDIGRFEQLKRFDSFLPETMDHAAYGVEILFGEGMIRRFLPDDRWDGIIRTAIAKHSDYALEGVEDGRALLHARLIRDADKLDNCRVKIADPPETFAGATAAEIGRTAISPGVKRDAMEGRCILSADRKTQMDFWVSYLAYFYDLNFRESLDLVEENDYVRRIAGRIPYTNPQTARDMEEIVGKLTEYVGTHGKEQKNV</sequence>
<dbReference type="Gene3D" id="1.10.3210.10">
    <property type="entry name" value="Hypothetical protein af1432"/>
    <property type="match status" value="1"/>
</dbReference>